<evidence type="ECO:0000259" key="6">
    <source>
        <dbReference type="PROSITE" id="PS50977"/>
    </source>
</evidence>
<dbReference type="Pfam" id="PF00440">
    <property type="entry name" value="TetR_N"/>
    <property type="match status" value="1"/>
</dbReference>
<dbReference type="PANTHER" id="PTHR30055">
    <property type="entry name" value="HTH-TYPE TRANSCRIPTIONAL REGULATOR RUTR"/>
    <property type="match status" value="1"/>
</dbReference>
<evidence type="ECO:0000256" key="4">
    <source>
        <dbReference type="PROSITE-ProRule" id="PRU00335"/>
    </source>
</evidence>
<dbReference type="GO" id="GO:0000976">
    <property type="term" value="F:transcription cis-regulatory region binding"/>
    <property type="evidence" value="ECO:0007669"/>
    <property type="project" value="TreeGrafter"/>
</dbReference>
<sequence>MPAAEQTRRAGRPQGNPETGERCLDAAEALFATGGFAGTGMRDIARRADVTIATLAYHFGSKEKLYGRVLARVAGSIEPYLPATTPTPGSPAAVAAIVERFLDWALDHRDYNALLLRELMENPERARRARRWYLLPLIEAYAAAIRDGQRRGTVGPCDPEMTAFHATGAITHFVASTATIGRMLGHDDEAETVDRFRRTLQANLLAMLTPAAAAAAEA</sequence>
<comment type="caution">
    <text evidence="7">The sequence shown here is derived from an EMBL/GenBank/DDBJ whole genome shotgun (WGS) entry which is preliminary data.</text>
</comment>
<name>A0A919CP83_9PROT</name>
<dbReference type="PRINTS" id="PR00455">
    <property type="entry name" value="HTHTETR"/>
</dbReference>
<dbReference type="SUPFAM" id="SSF48498">
    <property type="entry name" value="Tetracyclin repressor-like, C-terminal domain"/>
    <property type="match status" value="1"/>
</dbReference>
<dbReference type="InterPro" id="IPR001647">
    <property type="entry name" value="HTH_TetR"/>
</dbReference>
<dbReference type="InterPro" id="IPR036271">
    <property type="entry name" value="Tet_transcr_reg_TetR-rel_C_sf"/>
</dbReference>
<dbReference type="InterPro" id="IPR050109">
    <property type="entry name" value="HTH-type_TetR-like_transc_reg"/>
</dbReference>
<dbReference type="RefSeq" id="WP_189988331.1">
    <property type="nucleotide sequence ID" value="NZ_BMZS01000003.1"/>
</dbReference>
<feature type="DNA-binding region" description="H-T-H motif" evidence="4">
    <location>
        <begin position="40"/>
        <end position="59"/>
    </location>
</feature>
<reference evidence="7" key="2">
    <citation type="submission" date="2020-09" db="EMBL/GenBank/DDBJ databases">
        <authorList>
            <person name="Sun Q."/>
            <person name="Kim S."/>
        </authorList>
    </citation>
    <scope>NUCLEOTIDE SEQUENCE</scope>
    <source>
        <strain evidence="7">KCTC 42651</strain>
    </source>
</reference>
<keyword evidence="8" id="KW-1185">Reference proteome</keyword>
<feature type="domain" description="HTH tetR-type" evidence="6">
    <location>
        <begin position="17"/>
        <end position="77"/>
    </location>
</feature>
<protein>
    <submittedName>
        <fullName evidence="7">TetR family transcriptional regulator</fullName>
    </submittedName>
</protein>
<gene>
    <name evidence="7" type="primary">psrA</name>
    <name evidence="7" type="ORF">GCM10017083_15050</name>
</gene>
<evidence type="ECO:0000313" key="8">
    <source>
        <dbReference type="Proteomes" id="UP000630353"/>
    </source>
</evidence>
<keyword evidence="3" id="KW-0804">Transcription</keyword>
<keyword evidence="2 4" id="KW-0238">DNA-binding</keyword>
<dbReference type="EMBL" id="BMZS01000003">
    <property type="protein sequence ID" value="GHD46190.1"/>
    <property type="molecule type" value="Genomic_DNA"/>
</dbReference>
<dbReference type="Pfam" id="PF14514">
    <property type="entry name" value="TetR_C_9"/>
    <property type="match status" value="1"/>
</dbReference>
<dbReference type="InterPro" id="IPR009057">
    <property type="entry name" value="Homeodomain-like_sf"/>
</dbReference>
<evidence type="ECO:0000256" key="3">
    <source>
        <dbReference type="ARBA" id="ARBA00023163"/>
    </source>
</evidence>
<dbReference type="GO" id="GO:0003700">
    <property type="term" value="F:DNA-binding transcription factor activity"/>
    <property type="evidence" value="ECO:0007669"/>
    <property type="project" value="TreeGrafter"/>
</dbReference>
<feature type="region of interest" description="Disordered" evidence="5">
    <location>
        <begin position="1"/>
        <end position="20"/>
    </location>
</feature>
<dbReference type="Gene3D" id="1.10.357.10">
    <property type="entry name" value="Tetracycline Repressor, domain 2"/>
    <property type="match status" value="1"/>
</dbReference>
<dbReference type="AlphaFoldDB" id="A0A919CP83"/>
<organism evidence="7 8">
    <name type="scientific">Thalassobaculum fulvum</name>
    <dbReference type="NCBI Taxonomy" id="1633335"/>
    <lineage>
        <taxon>Bacteria</taxon>
        <taxon>Pseudomonadati</taxon>
        <taxon>Pseudomonadota</taxon>
        <taxon>Alphaproteobacteria</taxon>
        <taxon>Rhodospirillales</taxon>
        <taxon>Thalassobaculaceae</taxon>
        <taxon>Thalassobaculum</taxon>
    </lineage>
</organism>
<evidence type="ECO:0000313" key="7">
    <source>
        <dbReference type="EMBL" id="GHD46190.1"/>
    </source>
</evidence>
<evidence type="ECO:0000256" key="1">
    <source>
        <dbReference type="ARBA" id="ARBA00023015"/>
    </source>
</evidence>
<reference evidence="7" key="1">
    <citation type="journal article" date="2014" name="Int. J. Syst. Evol. Microbiol.">
        <title>Complete genome sequence of Corynebacterium casei LMG S-19264T (=DSM 44701T), isolated from a smear-ripened cheese.</title>
        <authorList>
            <consortium name="US DOE Joint Genome Institute (JGI-PGF)"/>
            <person name="Walter F."/>
            <person name="Albersmeier A."/>
            <person name="Kalinowski J."/>
            <person name="Ruckert C."/>
        </authorList>
    </citation>
    <scope>NUCLEOTIDE SEQUENCE</scope>
    <source>
        <strain evidence="7">KCTC 42651</strain>
    </source>
</reference>
<dbReference type="PROSITE" id="PS50977">
    <property type="entry name" value="HTH_TETR_2"/>
    <property type="match status" value="1"/>
</dbReference>
<dbReference type="SUPFAM" id="SSF46689">
    <property type="entry name" value="Homeodomain-like"/>
    <property type="match status" value="1"/>
</dbReference>
<dbReference type="PANTHER" id="PTHR30055:SF223">
    <property type="entry name" value="HTH-TYPE TRANSCRIPTIONAL REGULATOR UIDR"/>
    <property type="match status" value="1"/>
</dbReference>
<dbReference type="Proteomes" id="UP000630353">
    <property type="component" value="Unassembled WGS sequence"/>
</dbReference>
<evidence type="ECO:0000256" key="2">
    <source>
        <dbReference type="ARBA" id="ARBA00023125"/>
    </source>
</evidence>
<proteinExistence type="predicted"/>
<evidence type="ECO:0000256" key="5">
    <source>
        <dbReference type="SAM" id="MobiDB-lite"/>
    </source>
</evidence>
<keyword evidence="1" id="KW-0805">Transcription regulation</keyword>
<accession>A0A919CP83</accession>
<dbReference type="InterPro" id="IPR011075">
    <property type="entry name" value="TetR_C"/>
</dbReference>